<evidence type="ECO:0008006" key="3">
    <source>
        <dbReference type="Google" id="ProtNLM"/>
    </source>
</evidence>
<name>A0ABT8SBM9_9BURK</name>
<evidence type="ECO:0000313" key="1">
    <source>
        <dbReference type="EMBL" id="MDO1536321.1"/>
    </source>
</evidence>
<proteinExistence type="predicted"/>
<comment type="caution">
    <text evidence="1">The sequence shown here is derived from an EMBL/GenBank/DDBJ whole genome shotgun (WGS) entry which is preliminary data.</text>
</comment>
<protein>
    <recommendedName>
        <fullName evidence="3">Phosphoadenosine phosphosulfate reductase</fullName>
    </recommendedName>
</protein>
<reference evidence="1" key="1">
    <citation type="submission" date="2023-06" db="EMBL/GenBank/DDBJ databases">
        <authorList>
            <person name="Jiang Y."/>
            <person name="Liu Q."/>
        </authorList>
    </citation>
    <scope>NUCLEOTIDE SEQUENCE</scope>
    <source>
        <strain evidence="1">CGMCC 1.12090</strain>
    </source>
</reference>
<dbReference type="SUPFAM" id="SSF52402">
    <property type="entry name" value="Adenine nucleotide alpha hydrolases-like"/>
    <property type="match status" value="1"/>
</dbReference>
<dbReference type="RefSeq" id="WP_301814328.1">
    <property type="nucleotide sequence ID" value="NZ_JAUJZH010000027.1"/>
</dbReference>
<dbReference type="EMBL" id="JAUKVY010000027">
    <property type="protein sequence ID" value="MDO1536321.1"/>
    <property type="molecule type" value="Genomic_DNA"/>
</dbReference>
<dbReference type="InterPro" id="IPR014729">
    <property type="entry name" value="Rossmann-like_a/b/a_fold"/>
</dbReference>
<dbReference type="Proteomes" id="UP001169027">
    <property type="component" value="Unassembled WGS sequence"/>
</dbReference>
<sequence length="229" mass="25094">MTSLAIESAATAEDELAYINDEGTPDLASYDRFVCFFSTGKDSLAMVLHLLELGVPANKIELHHHNVDGDPAAGEGLMDWPVTLAYGEAVARHLGMEFQTSWREGGIEREMCRQETRTAPVVFYKDGQRIQTGGVNGPLGTRRKFPQKAASLSVRWCSSASKIDVGVAYLRNDVEQSKTVTPTQVSMSPECFLTALQGRKFACSLGRHGLRSKKVTLPSFGLLAKQMCH</sequence>
<organism evidence="1 2">
    <name type="scientific">Variovorax ginsengisoli</name>
    <dbReference type="NCBI Taxonomy" id="363844"/>
    <lineage>
        <taxon>Bacteria</taxon>
        <taxon>Pseudomonadati</taxon>
        <taxon>Pseudomonadota</taxon>
        <taxon>Betaproteobacteria</taxon>
        <taxon>Burkholderiales</taxon>
        <taxon>Comamonadaceae</taxon>
        <taxon>Variovorax</taxon>
    </lineage>
</organism>
<accession>A0ABT8SBM9</accession>
<dbReference type="Gene3D" id="3.40.50.620">
    <property type="entry name" value="HUPs"/>
    <property type="match status" value="1"/>
</dbReference>
<evidence type="ECO:0000313" key="2">
    <source>
        <dbReference type="Proteomes" id="UP001169027"/>
    </source>
</evidence>
<gene>
    <name evidence="1" type="ORF">Q2T77_28945</name>
</gene>
<keyword evidence="2" id="KW-1185">Reference proteome</keyword>